<dbReference type="Proteomes" id="UP000009022">
    <property type="component" value="Unassembled WGS sequence"/>
</dbReference>
<proteinExistence type="predicted"/>
<sequence length="187" mass="22137">MTCPEVLRYIKKRCRLFQYDYKTNDRSHYATLPSAERLHKGIVMAMCDEGLRSLKKDYELDFEAVKPKVDNVVRVMVPFEDELEKVKNRVLRKTLKYIDSLKIAGYAEVVEYYKDKAFKYLQVLHAESEAVLIQAENEEVQSEKKRANEEIKINPRKENFIGQFTKRKRQAIISRRIIGSDNQRIRT</sequence>
<dbReference type="KEGG" id="tad:TRIADDRAFT_60800"/>
<name>B3S8Z7_TRIAD</name>
<reference evidence="1 2" key="1">
    <citation type="journal article" date="2008" name="Nature">
        <title>The Trichoplax genome and the nature of placozoans.</title>
        <authorList>
            <person name="Srivastava M."/>
            <person name="Begovic E."/>
            <person name="Chapman J."/>
            <person name="Putnam N.H."/>
            <person name="Hellsten U."/>
            <person name="Kawashima T."/>
            <person name="Kuo A."/>
            <person name="Mitros T."/>
            <person name="Salamov A."/>
            <person name="Carpenter M.L."/>
            <person name="Signorovitch A.Y."/>
            <person name="Moreno M.A."/>
            <person name="Kamm K."/>
            <person name="Grimwood J."/>
            <person name="Schmutz J."/>
            <person name="Shapiro H."/>
            <person name="Grigoriev I.V."/>
            <person name="Buss L.W."/>
            <person name="Schierwater B."/>
            <person name="Dellaporta S.L."/>
            <person name="Rokhsar D.S."/>
        </authorList>
    </citation>
    <scope>NUCLEOTIDE SEQUENCE [LARGE SCALE GENOMIC DNA]</scope>
    <source>
        <strain evidence="1 2">Grell-BS-1999</strain>
    </source>
</reference>
<dbReference type="HOGENOM" id="CLU_1449470_0_0_1"/>
<dbReference type="EMBL" id="DS985257">
    <property type="protein sequence ID" value="EDV20858.1"/>
    <property type="molecule type" value="Genomic_DNA"/>
</dbReference>
<dbReference type="GeneID" id="6757944"/>
<dbReference type="CTD" id="6757944"/>
<dbReference type="AlphaFoldDB" id="B3S8Z7"/>
<gene>
    <name evidence="1" type="ORF">TRIADDRAFT_60800</name>
</gene>
<accession>B3S8Z7</accession>
<protein>
    <submittedName>
        <fullName evidence="1">Uncharacterized protein</fullName>
    </submittedName>
</protein>
<evidence type="ECO:0000313" key="2">
    <source>
        <dbReference type="Proteomes" id="UP000009022"/>
    </source>
</evidence>
<evidence type="ECO:0000313" key="1">
    <source>
        <dbReference type="EMBL" id="EDV20858.1"/>
    </source>
</evidence>
<dbReference type="RefSeq" id="XP_002116799.1">
    <property type="nucleotide sequence ID" value="XM_002116763.1"/>
</dbReference>
<organism evidence="1 2">
    <name type="scientific">Trichoplax adhaerens</name>
    <name type="common">Trichoplax reptans</name>
    <dbReference type="NCBI Taxonomy" id="10228"/>
    <lineage>
        <taxon>Eukaryota</taxon>
        <taxon>Metazoa</taxon>
        <taxon>Placozoa</taxon>
        <taxon>Uniplacotomia</taxon>
        <taxon>Trichoplacea</taxon>
        <taxon>Trichoplacidae</taxon>
        <taxon>Trichoplax</taxon>
    </lineage>
</organism>
<keyword evidence="2" id="KW-1185">Reference proteome</keyword>
<dbReference type="InParanoid" id="B3S8Z7"/>